<keyword evidence="2 4" id="KW-0560">Oxidoreductase</keyword>
<dbReference type="SUPFAM" id="SSF51735">
    <property type="entry name" value="NAD(P)-binding Rossmann-fold domains"/>
    <property type="match status" value="1"/>
</dbReference>
<dbReference type="InterPro" id="IPR006140">
    <property type="entry name" value="D-isomer_DH_NAD-bd"/>
</dbReference>
<keyword evidence="3" id="KW-0520">NAD</keyword>
<dbReference type="SUPFAM" id="SSF52283">
    <property type="entry name" value="Formate/glycerate dehydrogenase catalytic domain-like"/>
    <property type="match status" value="1"/>
</dbReference>
<protein>
    <submittedName>
        <fullName evidence="7">D-2-hydroxyacid dehydrogenase</fullName>
    </submittedName>
</protein>
<gene>
    <name evidence="7" type="ORF">DY240_04370</name>
</gene>
<evidence type="ECO:0000256" key="1">
    <source>
        <dbReference type="ARBA" id="ARBA00005854"/>
    </source>
</evidence>
<evidence type="ECO:0000259" key="6">
    <source>
        <dbReference type="Pfam" id="PF02826"/>
    </source>
</evidence>
<dbReference type="GO" id="GO:0051287">
    <property type="term" value="F:NAD binding"/>
    <property type="evidence" value="ECO:0007669"/>
    <property type="project" value="InterPro"/>
</dbReference>
<dbReference type="AlphaFoldDB" id="A0A418KW98"/>
<dbReference type="CDD" id="cd05300">
    <property type="entry name" value="2-Hacid_dh_1"/>
    <property type="match status" value="1"/>
</dbReference>
<dbReference type="OrthoDB" id="4324715at2"/>
<dbReference type="RefSeq" id="WP_119658737.1">
    <property type="nucleotide sequence ID" value="NZ_QUAL01000037.1"/>
</dbReference>
<organism evidence="7 8">
    <name type="scientific">Jiangella rhizosphaerae</name>
    <dbReference type="NCBI Taxonomy" id="2293569"/>
    <lineage>
        <taxon>Bacteria</taxon>
        <taxon>Bacillati</taxon>
        <taxon>Actinomycetota</taxon>
        <taxon>Actinomycetes</taxon>
        <taxon>Jiangellales</taxon>
        <taxon>Jiangellaceae</taxon>
        <taxon>Jiangella</taxon>
    </lineage>
</organism>
<dbReference type="Gene3D" id="3.40.50.720">
    <property type="entry name" value="NAD(P)-binding Rossmann-like Domain"/>
    <property type="match status" value="2"/>
</dbReference>
<reference evidence="7 8" key="1">
    <citation type="submission" date="2018-09" db="EMBL/GenBank/DDBJ databases">
        <title>Isolation, diversity and antifungal activity of actinobacteria from wheat.</title>
        <authorList>
            <person name="Han C."/>
        </authorList>
    </citation>
    <scope>NUCLEOTIDE SEQUENCE [LARGE SCALE GENOMIC DNA]</scope>
    <source>
        <strain evidence="7 8">NEAU-YY265</strain>
    </source>
</reference>
<dbReference type="PANTHER" id="PTHR43333:SF1">
    <property type="entry name" value="D-ISOMER SPECIFIC 2-HYDROXYACID DEHYDROGENASE NAD-BINDING DOMAIN-CONTAINING PROTEIN"/>
    <property type="match status" value="1"/>
</dbReference>
<sequence>MTPPVKPRVLVALRPTGVEPPSLLKKAGDLADFVFAVTADDIGEEAATIDSAFVWNFRSTLVPDAIDRLPRLRWVHVAASGVDASLSDEVRARGITFTNSRGVTAPAMAEYALMLMLAHAKDLTGTLADQAEKAWRPRESRMLSGATLVAIGVGPVNRELARRATALGMTVIGVGRRARDGVDGFDRVVGRDRLLDVLPLADHVVIATPLTAETRGLIGAAELAALPDGAHLVNLGRGAVVDEAALMAALRSGRLGGAGLDVLWREPLEPEHDLWETPGVIVSPHTSSDFVGWEDAMVDLFVRNLRHTLRGEPLLNVVDLDLGYAPID</sequence>
<evidence type="ECO:0000259" key="5">
    <source>
        <dbReference type="Pfam" id="PF00389"/>
    </source>
</evidence>
<dbReference type="Proteomes" id="UP000284057">
    <property type="component" value="Unassembled WGS sequence"/>
</dbReference>
<dbReference type="PANTHER" id="PTHR43333">
    <property type="entry name" value="2-HACID_DH_C DOMAIN-CONTAINING PROTEIN"/>
    <property type="match status" value="1"/>
</dbReference>
<dbReference type="InterPro" id="IPR036291">
    <property type="entry name" value="NAD(P)-bd_dom_sf"/>
</dbReference>
<feature type="domain" description="D-isomer specific 2-hydroxyacid dehydrogenase NAD-binding" evidence="6">
    <location>
        <begin position="113"/>
        <end position="287"/>
    </location>
</feature>
<evidence type="ECO:0000256" key="4">
    <source>
        <dbReference type="RuleBase" id="RU003719"/>
    </source>
</evidence>
<comment type="caution">
    <text evidence="7">The sequence shown here is derived from an EMBL/GenBank/DDBJ whole genome shotgun (WGS) entry which is preliminary data.</text>
</comment>
<comment type="similarity">
    <text evidence="1 4">Belongs to the D-isomer specific 2-hydroxyacid dehydrogenase family.</text>
</comment>
<evidence type="ECO:0000256" key="2">
    <source>
        <dbReference type="ARBA" id="ARBA00023002"/>
    </source>
</evidence>
<keyword evidence="8" id="KW-1185">Reference proteome</keyword>
<name>A0A418KW98_9ACTN</name>
<dbReference type="InterPro" id="IPR006139">
    <property type="entry name" value="D-isomer_2_OHA_DH_cat_dom"/>
</dbReference>
<feature type="domain" description="D-isomer specific 2-hydroxyacid dehydrogenase catalytic" evidence="5">
    <location>
        <begin position="36"/>
        <end position="318"/>
    </location>
</feature>
<accession>A0A418KW98</accession>
<dbReference type="GO" id="GO:0016616">
    <property type="term" value="F:oxidoreductase activity, acting on the CH-OH group of donors, NAD or NADP as acceptor"/>
    <property type="evidence" value="ECO:0007669"/>
    <property type="project" value="InterPro"/>
</dbReference>
<evidence type="ECO:0000313" key="8">
    <source>
        <dbReference type="Proteomes" id="UP000284057"/>
    </source>
</evidence>
<evidence type="ECO:0000256" key="3">
    <source>
        <dbReference type="ARBA" id="ARBA00023027"/>
    </source>
</evidence>
<dbReference type="Pfam" id="PF00389">
    <property type="entry name" value="2-Hacid_dh"/>
    <property type="match status" value="1"/>
</dbReference>
<dbReference type="Pfam" id="PF02826">
    <property type="entry name" value="2-Hacid_dh_C"/>
    <property type="match status" value="1"/>
</dbReference>
<evidence type="ECO:0000313" key="7">
    <source>
        <dbReference type="EMBL" id="RIQ34044.1"/>
    </source>
</evidence>
<dbReference type="EMBL" id="QUAL01000037">
    <property type="protein sequence ID" value="RIQ34044.1"/>
    <property type="molecule type" value="Genomic_DNA"/>
</dbReference>
<proteinExistence type="inferred from homology"/>